<reference evidence="6 7" key="1">
    <citation type="submission" date="2014-09" db="EMBL/GenBank/DDBJ databases">
        <title>Isolation and characterization of Aurantimonas altamirensis ON-56566 from clinical sample following a dog bite.</title>
        <authorList>
            <person name="Eshaghi A."/>
            <person name="Li A."/>
            <person name="Shahinas D."/>
            <person name="Bahn P."/>
            <person name="Kus J.V."/>
            <person name="Patel S.N."/>
        </authorList>
    </citation>
    <scope>NUCLEOTIDE SEQUENCE [LARGE SCALE GENOMIC DNA]</scope>
    <source>
        <strain evidence="6 7">ON-56566</strain>
    </source>
</reference>
<proteinExistence type="predicted"/>
<protein>
    <recommendedName>
        <fullName evidence="5">HTH marR-type domain-containing protein</fullName>
    </recommendedName>
</protein>
<dbReference type="Pfam" id="PF01047">
    <property type="entry name" value="MarR"/>
    <property type="match status" value="1"/>
</dbReference>
<dbReference type="PANTHER" id="PTHR42756">
    <property type="entry name" value="TRANSCRIPTIONAL REGULATOR, MARR"/>
    <property type="match status" value="1"/>
</dbReference>
<keyword evidence="3" id="KW-0804">Transcription</keyword>
<evidence type="ECO:0000256" key="3">
    <source>
        <dbReference type="ARBA" id="ARBA00023163"/>
    </source>
</evidence>
<organism evidence="6 7">
    <name type="scientific">Aureimonas altamirensis</name>
    <dbReference type="NCBI Taxonomy" id="370622"/>
    <lineage>
        <taxon>Bacteria</taxon>
        <taxon>Pseudomonadati</taxon>
        <taxon>Pseudomonadota</taxon>
        <taxon>Alphaproteobacteria</taxon>
        <taxon>Hyphomicrobiales</taxon>
        <taxon>Aurantimonadaceae</taxon>
        <taxon>Aureimonas</taxon>
    </lineage>
</organism>
<evidence type="ECO:0000256" key="2">
    <source>
        <dbReference type="ARBA" id="ARBA00023125"/>
    </source>
</evidence>
<dbReference type="SUPFAM" id="SSF46785">
    <property type="entry name" value="Winged helix' DNA-binding domain"/>
    <property type="match status" value="1"/>
</dbReference>
<comment type="caution">
    <text evidence="6">The sequence shown here is derived from an EMBL/GenBank/DDBJ whole genome shotgun (WGS) entry which is preliminary data.</text>
</comment>
<sequence length="158" mass="17132">MKKGKTSILRQLTVTARVERQLLARHLAGLGLHPGQDALLLALAERDGQSLAELASNLGVSAPTITKTVGRMSAEGFLEKRASTEDRRQNFAFLTDSGRLAAGAARRAQRDMEEAALAGFSQKQRRRLRKLLGRMARNLAAPEKESDEVEAASHSSVA</sequence>
<dbReference type="GO" id="GO:0003677">
    <property type="term" value="F:DNA binding"/>
    <property type="evidence" value="ECO:0007669"/>
    <property type="project" value="UniProtKB-KW"/>
</dbReference>
<evidence type="ECO:0000313" key="7">
    <source>
        <dbReference type="Proteomes" id="UP000030826"/>
    </source>
</evidence>
<dbReference type="InterPro" id="IPR000835">
    <property type="entry name" value="HTH_MarR-typ"/>
</dbReference>
<dbReference type="SMART" id="SM00347">
    <property type="entry name" value="HTH_MARR"/>
    <property type="match status" value="1"/>
</dbReference>
<gene>
    <name evidence="6" type="ORF">LA66_17425</name>
</gene>
<feature type="domain" description="HTH marR-type" evidence="5">
    <location>
        <begin position="5"/>
        <end position="137"/>
    </location>
</feature>
<accession>A0A0B1Q2U3</accession>
<evidence type="ECO:0000256" key="1">
    <source>
        <dbReference type="ARBA" id="ARBA00023015"/>
    </source>
</evidence>
<name>A0A0B1Q2U3_9HYPH</name>
<keyword evidence="2" id="KW-0238">DNA-binding</keyword>
<dbReference type="PANTHER" id="PTHR42756:SF1">
    <property type="entry name" value="TRANSCRIPTIONAL REPRESSOR OF EMRAB OPERON"/>
    <property type="match status" value="1"/>
</dbReference>
<dbReference type="Gene3D" id="1.10.10.10">
    <property type="entry name" value="Winged helix-like DNA-binding domain superfamily/Winged helix DNA-binding domain"/>
    <property type="match status" value="1"/>
</dbReference>
<dbReference type="InterPro" id="IPR036390">
    <property type="entry name" value="WH_DNA-bd_sf"/>
</dbReference>
<evidence type="ECO:0000313" key="6">
    <source>
        <dbReference type="EMBL" id="KHJ53701.1"/>
    </source>
</evidence>
<dbReference type="OrthoDB" id="8448256at2"/>
<dbReference type="Proteomes" id="UP000030826">
    <property type="component" value="Unassembled WGS sequence"/>
</dbReference>
<evidence type="ECO:0000259" key="5">
    <source>
        <dbReference type="PROSITE" id="PS50995"/>
    </source>
</evidence>
<evidence type="ECO:0000256" key="4">
    <source>
        <dbReference type="SAM" id="MobiDB-lite"/>
    </source>
</evidence>
<dbReference type="InterPro" id="IPR036388">
    <property type="entry name" value="WH-like_DNA-bd_sf"/>
</dbReference>
<dbReference type="PROSITE" id="PS50995">
    <property type="entry name" value="HTH_MARR_2"/>
    <property type="match status" value="1"/>
</dbReference>
<dbReference type="GO" id="GO:0003700">
    <property type="term" value="F:DNA-binding transcription factor activity"/>
    <property type="evidence" value="ECO:0007669"/>
    <property type="project" value="InterPro"/>
</dbReference>
<dbReference type="PRINTS" id="PR00598">
    <property type="entry name" value="HTHMARR"/>
</dbReference>
<dbReference type="AlphaFoldDB" id="A0A0B1Q2U3"/>
<keyword evidence="1" id="KW-0805">Transcription regulation</keyword>
<dbReference type="STRING" id="370622.LA66_17425"/>
<feature type="region of interest" description="Disordered" evidence="4">
    <location>
        <begin position="139"/>
        <end position="158"/>
    </location>
</feature>
<dbReference type="EMBL" id="JRFJ01000005">
    <property type="protein sequence ID" value="KHJ53701.1"/>
    <property type="molecule type" value="Genomic_DNA"/>
</dbReference>
<dbReference type="RefSeq" id="WP_039195220.1">
    <property type="nucleotide sequence ID" value="NZ_JRFJ01000005.1"/>
</dbReference>